<protein>
    <submittedName>
        <fullName evidence="2">Uncharacterized protein</fullName>
    </submittedName>
</protein>
<feature type="transmembrane region" description="Helical" evidence="1">
    <location>
        <begin position="340"/>
        <end position="363"/>
    </location>
</feature>
<feature type="transmembrane region" description="Helical" evidence="1">
    <location>
        <begin position="125"/>
        <end position="150"/>
    </location>
</feature>
<keyword evidence="1" id="KW-1133">Transmembrane helix</keyword>
<keyword evidence="1" id="KW-0472">Membrane</keyword>
<feature type="transmembrane region" description="Helical" evidence="1">
    <location>
        <begin position="404"/>
        <end position="423"/>
    </location>
</feature>
<sequence length="451" mass="47540">MVFAWSMASHVTSAGPHEGAFADAGVPNREVSSEDLEDMLPMEPLWDILLPLSGLSIGILGLQLTLGLSLAEPLLLLLLPSMRGALREFDERLLSWHLGSIFGHPMLAAQVVVARAEKQHRERCIIVGLGALVNAYALGALGGSAMRSFIDLHTDAGSLRRLLRAAVVFGLVLANLTAVARNGELLGESEEEVPFRPSQEELDQEVGLVPRIERSLSRLQARVFWSLQKVVHEVGGALSVARACGAPLLARALATFALSVVIGPAPVAPIDAFAKTPLKSGFNVLWFDVAHVLASGVLAPLVVSRPLSRTAAECLDFGFGVGCAVCCLATAASVRAEPSTFALAMLAGLALSVSAGLAGSVLAMRMLEVVKEREAGVALGWGLLAGGFAEYMGTRLGSMLFRYFSWYGVTGVAGAACTLGWWMSRTPASKHERTLSPSIDGPERVLGVGSG</sequence>
<name>A0A7S1LNT9_ALECA</name>
<accession>A0A7S1LNT9</accession>
<dbReference type="AlphaFoldDB" id="A0A7S1LNT9"/>
<evidence type="ECO:0000256" key="1">
    <source>
        <dbReference type="SAM" id="Phobius"/>
    </source>
</evidence>
<feature type="transmembrane region" description="Helical" evidence="1">
    <location>
        <begin position="48"/>
        <end position="81"/>
    </location>
</feature>
<dbReference type="EMBL" id="HBGE01019127">
    <property type="protein sequence ID" value="CAD9109108.1"/>
    <property type="molecule type" value="Transcribed_RNA"/>
</dbReference>
<dbReference type="SUPFAM" id="SSF103473">
    <property type="entry name" value="MFS general substrate transporter"/>
    <property type="match status" value="1"/>
</dbReference>
<keyword evidence="1" id="KW-0812">Transmembrane</keyword>
<feature type="transmembrane region" description="Helical" evidence="1">
    <location>
        <begin position="284"/>
        <end position="303"/>
    </location>
</feature>
<feature type="transmembrane region" description="Helical" evidence="1">
    <location>
        <begin position="162"/>
        <end position="180"/>
    </location>
</feature>
<feature type="transmembrane region" description="Helical" evidence="1">
    <location>
        <begin position="315"/>
        <end position="334"/>
    </location>
</feature>
<proteinExistence type="predicted"/>
<dbReference type="InterPro" id="IPR036259">
    <property type="entry name" value="MFS_trans_sf"/>
</dbReference>
<feature type="transmembrane region" description="Helical" evidence="1">
    <location>
        <begin position="375"/>
        <end position="392"/>
    </location>
</feature>
<reference evidence="2" key="1">
    <citation type="submission" date="2021-01" db="EMBL/GenBank/DDBJ databases">
        <authorList>
            <person name="Corre E."/>
            <person name="Pelletier E."/>
            <person name="Niang G."/>
            <person name="Scheremetjew M."/>
            <person name="Finn R."/>
            <person name="Kale V."/>
            <person name="Holt S."/>
            <person name="Cochrane G."/>
            <person name="Meng A."/>
            <person name="Brown T."/>
            <person name="Cohen L."/>
        </authorList>
    </citation>
    <scope>NUCLEOTIDE SEQUENCE</scope>
    <source>
        <strain evidence="2">OF101</strain>
    </source>
</reference>
<organism evidence="2">
    <name type="scientific">Alexandrium catenella</name>
    <name type="common">Red tide dinoflagellate</name>
    <name type="synonym">Gonyaulax catenella</name>
    <dbReference type="NCBI Taxonomy" id="2925"/>
    <lineage>
        <taxon>Eukaryota</taxon>
        <taxon>Sar</taxon>
        <taxon>Alveolata</taxon>
        <taxon>Dinophyceae</taxon>
        <taxon>Gonyaulacales</taxon>
        <taxon>Pyrocystaceae</taxon>
        <taxon>Alexandrium</taxon>
    </lineage>
</organism>
<evidence type="ECO:0000313" key="2">
    <source>
        <dbReference type="EMBL" id="CAD9109108.1"/>
    </source>
</evidence>
<gene>
    <name evidence="2" type="ORF">ACAT0790_LOCUS11451</name>
</gene>